<feature type="active site" description="Charge relay system" evidence="6">
    <location>
        <position position="118"/>
    </location>
</feature>
<gene>
    <name evidence="8" type="ORF">Vau01_030230</name>
</gene>
<dbReference type="AlphaFoldDB" id="A0A8J3Z373"/>
<evidence type="ECO:0000256" key="1">
    <source>
        <dbReference type="ARBA" id="ARBA00008764"/>
    </source>
</evidence>
<dbReference type="Proteomes" id="UP000612585">
    <property type="component" value="Unassembled WGS sequence"/>
</dbReference>
<evidence type="ECO:0000313" key="8">
    <source>
        <dbReference type="EMBL" id="GIJ55507.1"/>
    </source>
</evidence>
<comment type="caution">
    <text evidence="8">The sequence shown here is derived from an EMBL/GenBank/DDBJ whole genome shotgun (WGS) entry which is preliminary data.</text>
</comment>
<dbReference type="Gene3D" id="2.40.10.10">
    <property type="entry name" value="Trypsin-like serine proteases"/>
    <property type="match status" value="2"/>
</dbReference>
<evidence type="ECO:0000313" key="9">
    <source>
        <dbReference type="Proteomes" id="UP000612585"/>
    </source>
</evidence>
<feature type="active site" description="Charge relay system" evidence="6">
    <location>
        <position position="239"/>
    </location>
</feature>
<keyword evidence="2 7" id="KW-0645">Protease</keyword>
<protein>
    <recommendedName>
        <fullName evidence="7">Serine protease</fullName>
        <ecNumber evidence="7">3.4.21.-</ecNumber>
    </recommendedName>
</protein>
<dbReference type="EMBL" id="BOPG01000019">
    <property type="protein sequence ID" value="GIJ55507.1"/>
    <property type="molecule type" value="Genomic_DNA"/>
</dbReference>
<keyword evidence="5 7" id="KW-0720">Serine protease</keyword>
<dbReference type="InterPro" id="IPR009003">
    <property type="entry name" value="Peptidase_S1_PA"/>
</dbReference>
<organism evidence="8 9">
    <name type="scientific">Virgisporangium aurantiacum</name>
    <dbReference type="NCBI Taxonomy" id="175570"/>
    <lineage>
        <taxon>Bacteria</taxon>
        <taxon>Bacillati</taxon>
        <taxon>Actinomycetota</taxon>
        <taxon>Actinomycetes</taxon>
        <taxon>Micromonosporales</taxon>
        <taxon>Micromonosporaceae</taxon>
        <taxon>Virgisporangium</taxon>
    </lineage>
</organism>
<dbReference type="GO" id="GO:0006508">
    <property type="term" value="P:proteolysis"/>
    <property type="evidence" value="ECO:0007669"/>
    <property type="project" value="UniProtKB-KW"/>
</dbReference>
<dbReference type="Pfam" id="PF13365">
    <property type="entry name" value="Trypsin_2"/>
    <property type="match status" value="1"/>
</dbReference>
<dbReference type="PRINTS" id="PR00839">
    <property type="entry name" value="V8PROTEASE"/>
</dbReference>
<sequence length="321" mass="34971">MGTDTEGETRRSKEILERWRNSAHQLDDTAKATASGDLAAANSSSELGNRRQRLMRRGLDLDGIVNKDDSLWVSFLSCGLAAARAVGRVVTAPSRAHPSLAVGTGALIGPSLFITNNHVIWSADDASAMGVQFGYEFADDGTESQPRYCAFVPERFFCTDVELDFTVVAVADLDGAPPGEAYATVPLIGRTGKAVRAEFLNVIHHPGGDRKRISIRENQMVAEDDLWLRYRSDARRGSSGAPVFNDQWEMVALHHGGVPMRDESGADLDVNGARWTPDMGEETKAYTANEGARVSRIVRRLREAELADAARQLIDDALGEE</sequence>
<dbReference type="PANTHER" id="PTHR36234:SF5">
    <property type="entry name" value="LYSYL ENDOPEPTIDASE"/>
    <property type="match status" value="1"/>
</dbReference>
<accession>A0A8J3Z373</accession>
<evidence type="ECO:0000256" key="6">
    <source>
        <dbReference type="PIRSR" id="PIRSR608256-1"/>
    </source>
</evidence>
<name>A0A8J3Z373_9ACTN</name>
<evidence type="ECO:0000256" key="4">
    <source>
        <dbReference type="ARBA" id="ARBA00022801"/>
    </source>
</evidence>
<dbReference type="EC" id="3.4.21.-" evidence="7"/>
<evidence type="ECO:0000256" key="2">
    <source>
        <dbReference type="ARBA" id="ARBA00022670"/>
    </source>
</evidence>
<reference evidence="8" key="1">
    <citation type="submission" date="2021-01" db="EMBL/GenBank/DDBJ databases">
        <title>Whole genome shotgun sequence of Virgisporangium aurantiacum NBRC 16421.</title>
        <authorList>
            <person name="Komaki H."/>
            <person name="Tamura T."/>
        </authorList>
    </citation>
    <scope>NUCLEOTIDE SEQUENCE</scope>
    <source>
        <strain evidence="8">NBRC 16421</strain>
    </source>
</reference>
<comment type="similarity">
    <text evidence="1 7">Belongs to the peptidase S1B family.</text>
</comment>
<evidence type="ECO:0000256" key="5">
    <source>
        <dbReference type="ARBA" id="ARBA00022825"/>
    </source>
</evidence>
<dbReference type="InterPro" id="IPR043504">
    <property type="entry name" value="Peptidase_S1_PA_chymotrypsin"/>
</dbReference>
<dbReference type="SUPFAM" id="SSF50494">
    <property type="entry name" value="Trypsin-like serine proteases"/>
    <property type="match status" value="1"/>
</dbReference>
<proteinExistence type="inferred from homology"/>
<keyword evidence="4 7" id="KW-0378">Hydrolase</keyword>
<dbReference type="GO" id="GO:0008236">
    <property type="term" value="F:serine-type peptidase activity"/>
    <property type="evidence" value="ECO:0007669"/>
    <property type="project" value="UniProtKB-KW"/>
</dbReference>
<feature type="active site" description="Charge relay system" evidence="6">
    <location>
        <position position="164"/>
    </location>
</feature>
<keyword evidence="9" id="KW-1185">Reference proteome</keyword>
<dbReference type="RefSeq" id="WP_203992427.1">
    <property type="nucleotide sequence ID" value="NZ_BOPG01000019.1"/>
</dbReference>
<evidence type="ECO:0000256" key="7">
    <source>
        <dbReference type="RuleBase" id="RU004296"/>
    </source>
</evidence>
<keyword evidence="3" id="KW-0732">Signal</keyword>
<dbReference type="PANTHER" id="PTHR36234">
    <property type="entry name" value="LYSYL ENDOPEPTIDASE"/>
    <property type="match status" value="1"/>
</dbReference>
<dbReference type="InterPro" id="IPR008256">
    <property type="entry name" value="Peptidase_S1B"/>
</dbReference>
<evidence type="ECO:0000256" key="3">
    <source>
        <dbReference type="ARBA" id="ARBA00022729"/>
    </source>
</evidence>